<dbReference type="Gene3D" id="2.150.10.10">
    <property type="entry name" value="Serralysin-like metalloprotease, C-terminal"/>
    <property type="match status" value="2"/>
</dbReference>
<name>A0AB37H365_9STAP</name>
<dbReference type="EMBL" id="CP068073">
    <property type="protein sequence ID" value="QQS82974.1"/>
    <property type="molecule type" value="Genomic_DNA"/>
</dbReference>
<protein>
    <submittedName>
        <fullName evidence="2">Tail fiber domain-containing protein</fullName>
    </submittedName>
</protein>
<dbReference type="KEGG" id="scv:A4G25_04430"/>
<dbReference type="PROSITE" id="PS51688">
    <property type="entry name" value="ICA"/>
    <property type="match status" value="1"/>
</dbReference>
<dbReference type="InterPro" id="IPR011049">
    <property type="entry name" value="Serralysin-like_metalloprot_C"/>
</dbReference>
<dbReference type="RefSeq" id="WP_047132650.1">
    <property type="nucleotide sequence ID" value="NZ_CP015114.1"/>
</dbReference>
<dbReference type="InterPro" id="IPR030392">
    <property type="entry name" value="S74_ICA"/>
</dbReference>
<evidence type="ECO:0000313" key="2">
    <source>
        <dbReference type="EMBL" id="QQS82974.1"/>
    </source>
</evidence>
<organism evidence="2 3">
    <name type="scientific">Staphylococcus condimenti</name>
    <dbReference type="NCBI Taxonomy" id="70255"/>
    <lineage>
        <taxon>Bacteria</taxon>
        <taxon>Bacillati</taxon>
        <taxon>Bacillota</taxon>
        <taxon>Bacilli</taxon>
        <taxon>Bacillales</taxon>
        <taxon>Staphylococcaceae</taxon>
        <taxon>Staphylococcus</taxon>
    </lineage>
</organism>
<gene>
    <name evidence="2" type="ORF">I6J05_01250</name>
</gene>
<evidence type="ECO:0000259" key="1">
    <source>
        <dbReference type="PROSITE" id="PS51688"/>
    </source>
</evidence>
<sequence length="692" mass="76309">MKLNLLKKLDTIFNDKFIGQNEQNYEKIEKAINGQNDDIEYHRNNEKDAHKSENIKHNLTDKVSTNVSQELKYQRNQILELVLGHNGDGIQEVRASRIAMDGTRSGDLSNRLYYDFTYLKNDYIKRITDLKNSLDYYINIKSVGAVGDDKTDNKNIFTKFKDDQIYYVPNGIYKTSELPKGLFFGKGTIKYGDEVIPISQHVAQKVRINVDKKTVERYQNFTAGQNVATKQNQYSYANTGVGYSVFKDNIQGRRLTGFGKGALSNMINGYSNDAFGADALGQGKFGSRNTALGANALKWGGSSNPVETLHDFWKDKGDKNFVNKYFKKKWNSVWSVLGSENGPLSSIIPKSDSDLSNNVAIGRNALVHLMKGNSNTAIGYNSQAHTVDGNGNTSIGDRALRDNLIGSRNSALGIYSLTNNITGKDNTALGANNLQQTLHASNNTAIGYGAMHFFKDDKNKNTDGSYTYGYRNTAVGTQAMQDGKNASYSVMLGSYAGRFVEGEFNVGIGAGTFPSLKTGDRNVSVGGNTNRNVIKGDDNIAVGYTAGPNSDYTNTVSLGANAHANGNNQIQIGSNEHTVYTFNAIRQRSDKRNKENIKDTSLGLDFINKVRAVDYNFIGSKDIHHGVIAQEIENTGYTFGGVQNSKYEGGDDIYTVSYTELIAPLIKSVQELTTENKLLQERLNKIENGGVK</sequence>
<proteinExistence type="predicted"/>
<keyword evidence="3" id="KW-1185">Reference proteome</keyword>
<dbReference type="GeneID" id="93727102"/>
<accession>A0AB37H365</accession>
<reference evidence="2 3" key="1">
    <citation type="submission" date="2021-01" db="EMBL/GenBank/DDBJ databases">
        <title>FDA dAtabase for Regulatory Grade micrObial Sequences (FDA-ARGOS): Supporting development and validation of Infectious Disease Dx tests.</title>
        <authorList>
            <person name="Sproer C."/>
            <person name="Gronow S."/>
            <person name="Severitt S."/>
            <person name="Schroder I."/>
            <person name="Tallon L."/>
            <person name="Sadzewicz L."/>
            <person name="Zhao X."/>
            <person name="Boylan J."/>
            <person name="Ott S."/>
            <person name="Bowen H."/>
            <person name="Vavikolanu K."/>
            <person name="Mehta A."/>
            <person name="Aluvathingal J."/>
            <person name="Nadendla S."/>
            <person name="Lowell S."/>
            <person name="Myers T."/>
            <person name="Yan Y."/>
            <person name="Sichtig H."/>
        </authorList>
    </citation>
    <scope>NUCLEOTIDE SEQUENCE [LARGE SCALE GENOMIC DNA]</scope>
    <source>
        <strain evidence="2 3">FDAARGOS_1148</strain>
    </source>
</reference>
<dbReference type="AlphaFoldDB" id="A0AB37H365"/>
<feature type="domain" description="Peptidase S74" evidence="1">
    <location>
        <begin position="589"/>
        <end position="683"/>
    </location>
</feature>
<evidence type="ECO:0000313" key="3">
    <source>
        <dbReference type="Proteomes" id="UP000595942"/>
    </source>
</evidence>
<dbReference type="Pfam" id="PF13884">
    <property type="entry name" value="Peptidase_S74"/>
    <property type="match status" value="1"/>
</dbReference>
<dbReference type="Proteomes" id="UP000595942">
    <property type="component" value="Chromosome"/>
</dbReference>